<gene>
    <name evidence="2" type="ORF">DN051_01480</name>
</gene>
<proteinExistence type="predicted"/>
<reference evidence="2 3" key="1">
    <citation type="journal article" date="2019" name="Int. J. Syst. Evol. Microbiol.">
        <title>Streptomyces cadmiisoli sp. nov., a novel actinomycete isolated from cadmium-contaminated soil.</title>
        <authorList>
            <person name="Li K."/>
            <person name="Tang X."/>
            <person name="Zhao J."/>
            <person name="Guo Y."/>
            <person name="Tang Y."/>
            <person name="Gao J."/>
        </authorList>
    </citation>
    <scope>NUCLEOTIDE SEQUENCE [LARGE SCALE GENOMIC DNA]</scope>
    <source>
        <strain evidence="2 3">ZFG47</strain>
    </source>
</reference>
<keyword evidence="3" id="KW-1185">Reference proteome</keyword>
<dbReference type="KEGG" id="scad:DN051_01480"/>
<dbReference type="EMBL" id="CP030073">
    <property type="protein sequence ID" value="AWW35504.1"/>
    <property type="molecule type" value="Genomic_DNA"/>
</dbReference>
<evidence type="ECO:0000313" key="2">
    <source>
        <dbReference type="EMBL" id="AWW35504.1"/>
    </source>
</evidence>
<dbReference type="Proteomes" id="UP000249616">
    <property type="component" value="Chromosome"/>
</dbReference>
<organism evidence="2 3">
    <name type="scientific">Streptomyces cadmiisoli</name>
    <dbReference type="NCBI Taxonomy" id="2184053"/>
    <lineage>
        <taxon>Bacteria</taxon>
        <taxon>Bacillati</taxon>
        <taxon>Actinomycetota</taxon>
        <taxon>Actinomycetes</taxon>
        <taxon>Kitasatosporales</taxon>
        <taxon>Streptomycetaceae</taxon>
        <taxon>Streptomyces</taxon>
        <taxon>Streptomyces aurantiacus group</taxon>
    </lineage>
</organism>
<evidence type="ECO:0000256" key="1">
    <source>
        <dbReference type="SAM" id="SignalP"/>
    </source>
</evidence>
<evidence type="ECO:0000313" key="3">
    <source>
        <dbReference type="Proteomes" id="UP000249616"/>
    </source>
</evidence>
<sequence>MRMKTFVRAASTAALLAAVSATLTPSASASEVGTAATTINYPQAQASYDNNPGNGRESWLWASNWGSSKIRIDAQHYDNSISYDLVVEPNQARSVNFNKDIWRIRYCWFDSRVNYWGCHGWS</sequence>
<name>A0A2Z4IRV9_9ACTN</name>
<feature type="signal peptide" evidence="1">
    <location>
        <begin position="1"/>
        <end position="29"/>
    </location>
</feature>
<feature type="chain" id="PRO_5016350632" evidence="1">
    <location>
        <begin position="30"/>
        <end position="122"/>
    </location>
</feature>
<dbReference type="AlphaFoldDB" id="A0A2Z4IRV9"/>
<keyword evidence="1" id="KW-0732">Signal</keyword>
<protein>
    <submittedName>
        <fullName evidence="2">Uncharacterized protein</fullName>
    </submittedName>
</protein>
<accession>A0A2Z4IRV9</accession>